<sequence>MPRSRRGCEKIKSIRPQALQDFTITDFANANIKSGTGRLKKSLKVGGAQEVKELDEKSWYDKDLCEFDDILLSQDNNATEADGESKDESPRCARERTRRRRHVGTRVEGFSGSATYPLDLWYVLSQYVHAEDVGHFAAICKDAYHITCTISFWICLYKRYYRPDVTLPVLLRPACLEQRYSLKTRVIRALFYLHDPLVRRTKQLTAPFETPPHFLQGSRCMLMWHQRVKANNWTFLFKFRRAGTRLAKTVAATEGDALDYLDNYRANSEDGCSVLSVTCCNFISLPIVMGQMLTQVCVNVSRNMRFHRVKLVFHSLYNDGRQSATTGCVAILDPVVSIRVSHWWHPQYPMCNATIYG</sequence>
<feature type="region of interest" description="Disordered" evidence="1">
    <location>
        <begin position="78"/>
        <end position="100"/>
    </location>
</feature>
<name>A0ABM1EU80_PRICU</name>
<dbReference type="RefSeq" id="XP_014675751.1">
    <property type="nucleotide sequence ID" value="XM_014820265.1"/>
</dbReference>
<evidence type="ECO:0000313" key="2">
    <source>
        <dbReference type="Proteomes" id="UP000695022"/>
    </source>
</evidence>
<reference evidence="3" key="1">
    <citation type="submission" date="2025-08" db="UniProtKB">
        <authorList>
            <consortium name="RefSeq"/>
        </authorList>
    </citation>
    <scope>IDENTIFICATION</scope>
</reference>
<dbReference type="PANTHER" id="PTHR20988">
    <property type="entry name" value="TRANSMEMBRANE PROTEIN 183A-RELATED"/>
    <property type="match status" value="1"/>
</dbReference>
<accession>A0ABM1EU80</accession>
<proteinExistence type="predicted"/>
<dbReference type="GeneID" id="106815759"/>
<keyword evidence="2" id="KW-1185">Reference proteome</keyword>
<dbReference type="InterPro" id="IPR026509">
    <property type="entry name" value="TMEM183"/>
</dbReference>
<protein>
    <submittedName>
        <fullName evidence="3">Transmembrane protein 183-like</fullName>
    </submittedName>
</protein>
<evidence type="ECO:0000313" key="3">
    <source>
        <dbReference type="RefSeq" id="XP_014675751.1"/>
    </source>
</evidence>
<dbReference type="PANTHER" id="PTHR20988:SF2">
    <property type="entry name" value="TRANSMEMBRANE PROTEIN 183A-RELATED"/>
    <property type="match status" value="1"/>
</dbReference>
<evidence type="ECO:0000256" key="1">
    <source>
        <dbReference type="SAM" id="MobiDB-lite"/>
    </source>
</evidence>
<feature type="compositionally biased region" description="Basic and acidic residues" evidence="1">
    <location>
        <begin position="83"/>
        <end position="95"/>
    </location>
</feature>
<organism evidence="2 3">
    <name type="scientific">Priapulus caudatus</name>
    <name type="common">Priapulid worm</name>
    <dbReference type="NCBI Taxonomy" id="37621"/>
    <lineage>
        <taxon>Eukaryota</taxon>
        <taxon>Metazoa</taxon>
        <taxon>Ecdysozoa</taxon>
        <taxon>Scalidophora</taxon>
        <taxon>Priapulida</taxon>
        <taxon>Priapulimorpha</taxon>
        <taxon>Priapulimorphida</taxon>
        <taxon>Priapulidae</taxon>
        <taxon>Priapulus</taxon>
    </lineage>
</organism>
<dbReference type="Proteomes" id="UP000695022">
    <property type="component" value="Unplaced"/>
</dbReference>
<gene>
    <name evidence="3" type="primary">LOC106815759</name>
</gene>